<feature type="compositionally biased region" description="Basic and acidic residues" evidence="5">
    <location>
        <begin position="12"/>
        <end position="23"/>
    </location>
</feature>
<protein>
    <recommendedName>
        <fullName evidence="8">C2H2-type domain-containing protein</fullName>
    </recommendedName>
</protein>
<name>A0ABQ9YCB1_9EUKA</name>
<evidence type="ECO:0000313" key="6">
    <source>
        <dbReference type="EMBL" id="KAK2961413.1"/>
    </source>
</evidence>
<evidence type="ECO:0000256" key="1">
    <source>
        <dbReference type="ARBA" id="ARBA00004123"/>
    </source>
</evidence>
<evidence type="ECO:0000256" key="5">
    <source>
        <dbReference type="SAM" id="MobiDB-lite"/>
    </source>
</evidence>
<reference evidence="6 7" key="1">
    <citation type="journal article" date="2022" name="bioRxiv">
        <title>Genomics of Preaxostyla Flagellates Illuminates Evolutionary Transitions and the Path Towards Mitochondrial Loss.</title>
        <authorList>
            <person name="Novak L.V.F."/>
            <person name="Treitli S.C."/>
            <person name="Pyrih J."/>
            <person name="Halakuc P."/>
            <person name="Pipaliya S.V."/>
            <person name="Vacek V."/>
            <person name="Brzon O."/>
            <person name="Soukal P."/>
            <person name="Eme L."/>
            <person name="Dacks J.B."/>
            <person name="Karnkowska A."/>
            <person name="Elias M."/>
            <person name="Hampl V."/>
        </authorList>
    </citation>
    <scope>NUCLEOTIDE SEQUENCE [LARGE SCALE GENOMIC DNA]</scope>
    <source>
        <strain evidence="6">NAU3</strain>
        <tissue evidence="6">Gut</tissue>
    </source>
</reference>
<dbReference type="SUPFAM" id="SSF118359">
    <property type="entry name" value="Expressed protein At2g23090/F21P24.15"/>
    <property type="match status" value="1"/>
</dbReference>
<keyword evidence="7" id="KW-1185">Reference proteome</keyword>
<keyword evidence="4" id="KW-0539">Nucleus</keyword>
<organism evidence="6 7">
    <name type="scientific">Blattamonas nauphoetae</name>
    <dbReference type="NCBI Taxonomy" id="2049346"/>
    <lineage>
        <taxon>Eukaryota</taxon>
        <taxon>Metamonada</taxon>
        <taxon>Preaxostyla</taxon>
        <taxon>Oxymonadida</taxon>
        <taxon>Blattamonas</taxon>
    </lineage>
</organism>
<evidence type="ECO:0000256" key="2">
    <source>
        <dbReference type="ARBA" id="ARBA00004496"/>
    </source>
</evidence>
<proteinExistence type="predicted"/>
<evidence type="ECO:0000313" key="7">
    <source>
        <dbReference type="Proteomes" id="UP001281761"/>
    </source>
</evidence>
<dbReference type="InterPro" id="IPR045230">
    <property type="entry name" value="MBS1/2-like"/>
</dbReference>
<gene>
    <name evidence="6" type="ORF">BLNAU_3534</name>
</gene>
<dbReference type="InterPro" id="IPR026939">
    <property type="entry name" value="ZNF706/At2g23090_sf"/>
</dbReference>
<dbReference type="EMBL" id="JARBJD010000016">
    <property type="protein sequence ID" value="KAK2961413.1"/>
    <property type="molecule type" value="Genomic_DNA"/>
</dbReference>
<evidence type="ECO:0008006" key="8">
    <source>
        <dbReference type="Google" id="ProtNLM"/>
    </source>
</evidence>
<evidence type="ECO:0000256" key="3">
    <source>
        <dbReference type="ARBA" id="ARBA00022490"/>
    </source>
</evidence>
<sequence>MARGLQKIQSQQKKDAAKGKEKGSQLAARKAGLPIVCPDCKCQLPNYKTLVTHMEAKHPSIPIPAESTFQ</sequence>
<comment type="subcellular location">
    <subcellularLocation>
        <location evidence="2">Cytoplasm</location>
    </subcellularLocation>
    <subcellularLocation>
        <location evidence="1">Nucleus</location>
    </subcellularLocation>
</comment>
<dbReference type="Gene3D" id="4.10.1050.10">
    <property type="entry name" value="At2g23090-like"/>
    <property type="match status" value="1"/>
</dbReference>
<comment type="caution">
    <text evidence="6">The sequence shown here is derived from an EMBL/GenBank/DDBJ whole genome shotgun (WGS) entry which is preliminary data.</text>
</comment>
<accession>A0ABQ9YCB1</accession>
<feature type="region of interest" description="Disordered" evidence="5">
    <location>
        <begin position="1"/>
        <end position="28"/>
    </location>
</feature>
<evidence type="ECO:0000256" key="4">
    <source>
        <dbReference type="ARBA" id="ARBA00023242"/>
    </source>
</evidence>
<dbReference type="PANTHER" id="PTHR21213">
    <property type="entry name" value="GEO09665P1-RELATED"/>
    <property type="match status" value="1"/>
</dbReference>
<keyword evidence="3" id="KW-0963">Cytoplasm</keyword>
<dbReference type="Proteomes" id="UP001281761">
    <property type="component" value="Unassembled WGS sequence"/>
</dbReference>
<dbReference type="PANTHER" id="PTHR21213:SF0">
    <property type="entry name" value="ZINC FINGER PROTEIN 706"/>
    <property type="match status" value="1"/>
</dbReference>